<gene>
    <name evidence="8" type="ORF">GCM10009550_58210</name>
</gene>
<evidence type="ECO:0000256" key="2">
    <source>
        <dbReference type="ARBA" id="ARBA00022741"/>
    </source>
</evidence>
<proteinExistence type="predicted"/>
<dbReference type="PANTHER" id="PTHR43289:SF34">
    <property type="entry name" value="SERINE_THREONINE-PROTEIN KINASE YBDM-RELATED"/>
    <property type="match status" value="1"/>
</dbReference>
<evidence type="ECO:0000256" key="6">
    <source>
        <dbReference type="SAM" id="MobiDB-lite"/>
    </source>
</evidence>
<feature type="domain" description="Protein kinase" evidence="7">
    <location>
        <begin position="40"/>
        <end position="296"/>
    </location>
</feature>
<accession>A0ABP4CDB1</accession>
<dbReference type="PROSITE" id="PS00107">
    <property type="entry name" value="PROTEIN_KINASE_ATP"/>
    <property type="match status" value="1"/>
</dbReference>
<dbReference type="Pfam" id="PF00069">
    <property type="entry name" value="Pkinase"/>
    <property type="match status" value="1"/>
</dbReference>
<evidence type="ECO:0000256" key="5">
    <source>
        <dbReference type="PROSITE-ProRule" id="PRU10141"/>
    </source>
</evidence>
<reference evidence="9" key="1">
    <citation type="journal article" date="2019" name="Int. J. Syst. Evol. Microbiol.">
        <title>The Global Catalogue of Microorganisms (GCM) 10K type strain sequencing project: providing services to taxonomists for standard genome sequencing and annotation.</title>
        <authorList>
            <consortium name="The Broad Institute Genomics Platform"/>
            <consortium name="The Broad Institute Genome Sequencing Center for Infectious Disease"/>
            <person name="Wu L."/>
            <person name="Ma J."/>
        </authorList>
    </citation>
    <scope>NUCLEOTIDE SEQUENCE [LARGE SCALE GENOMIC DNA]</scope>
    <source>
        <strain evidence="9">JCM 10696</strain>
    </source>
</reference>
<sequence>MDLASLPLSLPGQHSVSEPSARQVGVEPLHENDPRRAGEIVLHGRLGVGGMGRVFFGVTPDHEAVAVKVIREDVFGRKEVLLRFQREIDALRSVQSPAVAGLLDADPAPSFPWLAIEYVRGPSLLELVENEKARLDPVQTAALGVVLAEALGAIHEAGLLHRDLKPGNILLGATGPKVIDLGLVTYADTPGELTMTGAMMGTPVYMAPEQAADTKSVTAAADVYALGATLLFVLTGHYPYNAPNLPILRGRIMNPDLPPNLDGVPPVFTPLLTALLAQDPAARPTVAQARASLVELATADGLPLPIVLRRLALATYRERPGDPPEVVPPPRPRRERVPRPAAHPAVAALAANLRDAYAADAAF</sequence>
<dbReference type="InterPro" id="IPR011009">
    <property type="entry name" value="Kinase-like_dom_sf"/>
</dbReference>
<keyword evidence="9" id="KW-1185">Reference proteome</keyword>
<protein>
    <recommendedName>
        <fullName evidence="7">Protein kinase domain-containing protein</fullName>
    </recommendedName>
</protein>
<dbReference type="InterPro" id="IPR008271">
    <property type="entry name" value="Ser/Thr_kinase_AS"/>
</dbReference>
<evidence type="ECO:0000256" key="4">
    <source>
        <dbReference type="ARBA" id="ARBA00022840"/>
    </source>
</evidence>
<dbReference type="Gene3D" id="1.10.510.10">
    <property type="entry name" value="Transferase(Phosphotransferase) domain 1"/>
    <property type="match status" value="1"/>
</dbReference>
<dbReference type="InterPro" id="IPR000719">
    <property type="entry name" value="Prot_kinase_dom"/>
</dbReference>
<dbReference type="SUPFAM" id="SSF56112">
    <property type="entry name" value="Protein kinase-like (PK-like)"/>
    <property type="match status" value="1"/>
</dbReference>
<dbReference type="CDD" id="cd14014">
    <property type="entry name" value="STKc_PknB_like"/>
    <property type="match status" value="1"/>
</dbReference>
<evidence type="ECO:0000259" key="7">
    <source>
        <dbReference type="PROSITE" id="PS50011"/>
    </source>
</evidence>
<keyword evidence="1" id="KW-0808">Transferase</keyword>
<evidence type="ECO:0000256" key="3">
    <source>
        <dbReference type="ARBA" id="ARBA00022777"/>
    </source>
</evidence>
<feature type="binding site" evidence="5">
    <location>
        <position position="68"/>
    </location>
    <ligand>
        <name>ATP</name>
        <dbReference type="ChEBI" id="CHEBI:30616"/>
    </ligand>
</feature>
<evidence type="ECO:0000313" key="8">
    <source>
        <dbReference type="EMBL" id="GAA0963132.1"/>
    </source>
</evidence>
<organism evidence="8 9">
    <name type="scientific">Actinocorallia libanotica</name>
    <dbReference type="NCBI Taxonomy" id="46162"/>
    <lineage>
        <taxon>Bacteria</taxon>
        <taxon>Bacillati</taxon>
        <taxon>Actinomycetota</taxon>
        <taxon>Actinomycetes</taxon>
        <taxon>Streptosporangiales</taxon>
        <taxon>Thermomonosporaceae</taxon>
        <taxon>Actinocorallia</taxon>
    </lineage>
</organism>
<dbReference type="PROSITE" id="PS00108">
    <property type="entry name" value="PROTEIN_KINASE_ST"/>
    <property type="match status" value="1"/>
</dbReference>
<comment type="caution">
    <text evidence="8">The sequence shown here is derived from an EMBL/GenBank/DDBJ whole genome shotgun (WGS) entry which is preliminary data.</text>
</comment>
<dbReference type="InterPro" id="IPR017441">
    <property type="entry name" value="Protein_kinase_ATP_BS"/>
</dbReference>
<evidence type="ECO:0000313" key="9">
    <source>
        <dbReference type="Proteomes" id="UP001500665"/>
    </source>
</evidence>
<feature type="region of interest" description="Disordered" evidence="6">
    <location>
        <begin position="1"/>
        <end position="30"/>
    </location>
</feature>
<dbReference type="EMBL" id="BAAAHH010000029">
    <property type="protein sequence ID" value="GAA0963132.1"/>
    <property type="molecule type" value="Genomic_DNA"/>
</dbReference>
<keyword evidence="3" id="KW-0418">Kinase</keyword>
<keyword evidence="4 5" id="KW-0067">ATP-binding</keyword>
<dbReference type="SMART" id="SM00220">
    <property type="entry name" value="S_TKc"/>
    <property type="match status" value="1"/>
</dbReference>
<feature type="region of interest" description="Disordered" evidence="6">
    <location>
        <begin position="318"/>
        <end position="341"/>
    </location>
</feature>
<dbReference type="Proteomes" id="UP001500665">
    <property type="component" value="Unassembled WGS sequence"/>
</dbReference>
<evidence type="ECO:0000256" key="1">
    <source>
        <dbReference type="ARBA" id="ARBA00022679"/>
    </source>
</evidence>
<keyword evidence="2 5" id="KW-0547">Nucleotide-binding</keyword>
<name>A0ABP4CDB1_9ACTN</name>
<dbReference type="PANTHER" id="PTHR43289">
    <property type="entry name" value="MITOGEN-ACTIVATED PROTEIN KINASE KINASE KINASE 20-RELATED"/>
    <property type="match status" value="1"/>
</dbReference>
<dbReference type="PROSITE" id="PS50011">
    <property type="entry name" value="PROTEIN_KINASE_DOM"/>
    <property type="match status" value="1"/>
</dbReference>